<dbReference type="Pfam" id="PF23636">
    <property type="entry name" value="DUF7144"/>
    <property type="match status" value="1"/>
</dbReference>
<keyword evidence="2" id="KW-1133">Transmembrane helix</keyword>
<keyword evidence="2" id="KW-0472">Membrane</keyword>
<feature type="region of interest" description="Disordered" evidence="1">
    <location>
        <begin position="1"/>
        <end position="26"/>
    </location>
</feature>
<organism evidence="4 5">
    <name type="scientific">Actinomycetospora straminea</name>
    <dbReference type="NCBI Taxonomy" id="663607"/>
    <lineage>
        <taxon>Bacteria</taxon>
        <taxon>Bacillati</taxon>
        <taxon>Actinomycetota</taxon>
        <taxon>Actinomycetes</taxon>
        <taxon>Pseudonocardiales</taxon>
        <taxon>Pseudonocardiaceae</taxon>
        <taxon>Actinomycetospora</taxon>
    </lineage>
</organism>
<protein>
    <recommendedName>
        <fullName evidence="3">DUF7144 domain-containing protein</fullName>
    </recommendedName>
</protein>
<feature type="transmembrane region" description="Helical" evidence="2">
    <location>
        <begin position="127"/>
        <end position="147"/>
    </location>
</feature>
<evidence type="ECO:0000313" key="4">
    <source>
        <dbReference type="EMBL" id="GAA4897209.1"/>
    </source>
</evidence>
<evidence type="ECO:0000313" key="5">
    <source>
        <dbReference type="Proteomes" id="UP001500457"/>
    </source>
</evidence>
<evidence type="ECO:0000259" key="3">
    <source>
        <dbReference type="Pfam" id="PF23636"/>
    </source>
</evidence>
<proteinExistence type="predicted"/>
<reference evidence="5" key="1">
    <citation type="journal article" date="2019" name="Int. J. Syst. Evol. Microbiol.">
        <title>The Global Catalogue of Microorganisms (GCM) 10K type strain sequencing project: providing services to taxonomists for standard genome sequencing and annotation.</title>
        <authorList>
            <consortium name="The Broad Institute Genomics Platform"/>
            <consortium name="The Broad Institute Genome Sequencing Center for Infectious Disease"/>
            <person name="Wu L."/>
            <person name="Ma J."/>
        </authorList>
    </citation>
    <scope>NUCLEOTIDE SEQUENCE [LARGE SCALE GENOMIC DNA]</scope>
    <source>
        <strain evidence="5">JCM 17983</strain>
    </source>
</reference>
<feature type="compositionally biased region" description="Polar residues" evidence="1">
    <location>
        <begin position="1"/>
        <end position="24"/>
    </location>
</feature>
<feature type="transmembrane region" description="Helical" evidence="2">
    <location>
        <begin position="76"/>
        <end position="95"/>
    </location>
</feature>
<dbReference type="Proteomes" id="UP001500457">
    <property type="component" value="Unassembled WGS sequence"/>
</dbReference>
<feature type="transmembrane region" description="Helical" evidence="2">
    <location>
        <begin position="102"/>
        <end position="121"/>
    </location>
</feature>
<gene>
    <name evidence="4" type="ORF">GCM10023203_59870</name>
</gene>
<dbReference type="EMBL" id="BAABHQ010000033">
    <property type="protein sequence ID" value="GAA4897209.1"/>
    <property type="molecule type" value="Genomic_DNA"/>
</dbReference>
<feature type="transmembrane region" description="Helical" evidence="2">
    <location>
        <begin position="33"/>
        <end position="56"/>
    </location>
</feature>
<evidence type="ECO:0000256" key="1">
    <source>
        <dbReference type="SAM" id="MobiDB-lite"/>
    </source>
</evidence>
<keyword evidence="5" id="KW-1185">Reference proteome</keyword>
<accession>A0ABP9FBP0</accession>
<name>A0ABP9FBP0_9PSEU</name>
<comment type="caution">
    <text evidence="4">The sequence shown here is derived from an EMBL/GenBank/DDBJ whole genome shotgun (WGS) entry which is preliminary data.</text>
</comment>
<sequence>MTEQQTPPVSGPTMTPRASGTTAPRDSGAWTGWVRFGGVVMTIIGGFAIIEGFFALFSPTYVTLTGEGVLAFDLTAWGWLHLLLGVLVLATGLALVGSAPGWARGTAIVLLALNTIVQLAYMPTYPIWSLVLIVLDIIVIFALMVTWDEASAY</sequence>
<keyword evidence="2" id="KW-0812">Transmembrane</keyword>
<evidence type="ECO:0000256" key="2">
    <source>
        <dbReference type="SAM" id="Phobius"/>
    </source>
</evidence>
<dbReference type="InterPro" id="IPR055568">
    <property type="entry name" value="DUF7144"/>
</dbReference>
<dbReference type="RefSeq" id="WP_274235100.1">
    <property type="nucleotide sequence ID" value="NZ_BAABHQ010000033.1"/>
</dbReference>
<feature type="domain" description="DUF7144" evidence="3">
    <location>
        <begin position="33"/>
        <end position="147"/>
    </location>
</feature>